<evidence type="ECO:0000313" key="3">
    <source>
        <dbReference type="Proteomes" id="UP000241645"/>
    </source>
</evidence>
<dbReference type="Pfam" id="PF14436">
    <property type="entry name" value="EndoU_bacteria"/>
    <property type="match status" value="1"/>
</dbReference>
<evidence type="ECO:0000259" key="1">
    <source>
        <dbReference type="Pfam" id="PF14436"/>
    </source>
</evidence>
<accession>A0ABX5FLW3</accession>
<dbReference type="EMBL" id="PXZO01000038">
    <property type="protein sequence ID" value="PSK07912.1"/>
    <property type="molecule type" value="Genomic_DNA"/>
</dbReference>
<gene>
    <name evidence="2" type="ORF">C7R92_19075</name>
</gene>
<proteinExistence type="predicted"/>
<dbReference type="RefSeq" id="WP_106835313.1">
    <property type="nucleotide sequence ID" value="NZ_JARMEW010000056.1"/>
</dbReference>
<evidence type="ECO:0000313" key="2">
    <source>
        <dbReference type="EMBL" id="PSK07912.1"/>
    </source>
</evidence>
<dbReference type="InterPro" id="IPR029501">
    <property type="entry name" value="EndoU_bac"/>
</dbReference>
<name>A0ABX5FLW3_9BACL</name>
<dbReference type="GeneID" id="95752201"/>
<keyword evidence="3" id="KW-1185">Reference proteome</keyword>
<comment type="caution">
    <text evidence="2">The sequence shown here is derived from an EMBL/GenBank/DDBJ whole genome shotgun (WGS) entry which is preliminary data.</text>
</comment>
<dbReference type="Proteomes" id="UP000241645">
    <property type="component" value="Unassembled WGS sequence"/>
</dbReference>
<organism evidence="2 3">
    <name type="scientific">Brevibacillus porteri</name>
    <dbReference type="NCBI Taxonomy" id="2126350"/>
    <lineage>
        <taxon>Bacteria</taxon>
        <taxon>Bacillati</taxon>
        <taxon>Bacillota</taxon>
        <taxon>Bacilli</taxon>
        <taxon>Bacillales</taxon>
        <taxon>Paenibacillaceae</taxon>
        <taxon>Brevibacillus</taxon>
    </lineage>
</organism>
<sequence>MFYLFHFSLSTRISVYSFVILTNARRHILEGEINEKGKAVGWHHELSSASSRIVGSPTNPDSHGVYQAVVDIFNGTSYVRKEQTSSFFPKHWSADDVMTAIYEVYVDAIPALKSNGTEMIHKWVGRHSSGIKSELWLDKDGRITTAYPIYEP</sequence>
<protein>
    <recommendedName>
        <fullName evidence="1">Bacterial EndoU nuclease domain-containing protein</fullName>
    </recommendedName>
</protein>
<reference evidence="2 3" key="1">
    <citation type="submission" date="2018-03" db="EMBL/GenBank/DDBJ databases">
        <title>Brevisbacillus phylogenomics.</title>
        <authorList>
            <person name="Dunlap C."/>
        </authorList>
    </citation>
    <scope>NUCLEOTIDE SEQUENCE [LARGE SCALE GENOMIC DNA]</scope>
    <source>
        <strain evidence="2 3">NRRL B-41110</strain>
    </source>
</reference>
<feature type="domain" description="Bacterial EndoU nuclease" evidence="1">
    <location>
        <begin position="23"/>
        <end position="149"/>
    </location>
</feature>